<accession>A0ACC0XRI6</accession>
<protein>
    <submittedName>
        <fullName evidence="1">Uncharacterized protein</fullName>
    </submittedName>
</protein>
<keyword evidence="2" id="KW-1185">Reference proteome</keyword>
<dbReference type="Proteomes" id="UP001163603">
    <property type="component" value="Chromosome 11"/>
</dbReference>
<proteinExistence type="predicted"/>
<organism evidence="1 2">
    <name type="scientific">Pistacia integerrima</name>
    <dbReference type="NCBI Taxonomy" id="434235"/>
    <lineage>
        <taxon>Eukaryota</taxon>
        <taxon>Viridiplantae</taxon>
        <taxon>Streptophyta</taxon>
        <taxon>Embryophyta</taxon>
        <taxon>Tracheophyta</taxon>
        <taxon>Spermatophyta</taxon>
        <taxon>Magnoliopsida</taxon>
        <taxon>eudicotyledons</taxon>
        <taxon>Gunneridae</taxon>
        <taxon>Pentapetalae</taxon>
        <taxon>rosids</taxon>
        <taxon>malvids</taxon>
        <taxon>Sapindales</taxon>
        <taxon>Anacardiaceae</taxon>
        <taxon>Pistacia</taxon>
    </lineage>
</organism>
<dbReference type="EMBL" id="CM047746">
    <property type="protein sequence ID" value="KAJ0021149.1"/>
    <property type="molecule type" value="Genomic_DNA"/>
</dbReference>
<reference evidence="2" key="1">
    <citation type="journal article" date="2023" name="G3 (Bethesda)">
        <title>Genome assembly and association tests identify interacting loci associated with vigor, precocity, and sex in interspecific pistachio rootstocks.</title>
        <authorList>
            <person name="Palmer W."/>
            <person name="Jacygrad E."/>
            <person name="Sagayaradj S."/>
            <person name="Cavanaugh K."/>
            <person name="Han R."/>
            <person name="Bertier L."/>
            <person name="Beede B."/>
            <person name="Kafkas S."/>
            <person name="Golino D."/>
            <person name="Preece J."/>
            <person name="Michelmore R."/>
        </authorList>
    </citation>
    <scope>NUCLEOTIDE SEQUENCE [LARGE SCALE GENOMIC DNA]</scope>
</reference>
<name>A0ACC0XRI6_9ROSI</name>
<sequence length="505" mass="55883">MTRLRTDQVLKDSKTGDPDSITSLALTHKALSDVSCLSDFKNLERLDLSFNNLTSLEGLKSCVNLKWLSVVQNKLQSLKGIEGLSKLTVLNAGKNKLRSMAEVGSLASLRALILNDNEIVSICRLDQMKDLNTLVLSRNPIRGIGESLLKMKSLTKLSLSNCQVESVGLSLQSCAELKELRLSHNDIKALPAELGYNKKLQNLDLGNNLITRWSDFKVLNSLVSLRNLNLQGNPIAENDKLAKKVRNSLPNLHVFNARPIDKGTKNDKGDMVDDSKSAAKKHKVHLAEKRDHIKEVNSKGHVTGQNEDNQLMARINLGTGKELKRKRNDTSDKLLKKEFQHNKEDFAVGKKLKKKSKENQCCVKDEKGDGHLNGSRHVDMEKGSEQERNKTTDKSAKKEVPVNVDSKGVEKKKKKRSKRERGELDVIDDGETSFAELFSADIAENPTFDGEDKMVDETLRLKSVDGSVATSAKRKKSKNKGMAAALELSQGVEVGLGGPSTWGDD</sequence>
<evidence type="ECO:0000313" key="2">
    <source>
        <dbReference type="Proteomes" id="UP001163603"/>
    </source>
</evidence>
<gene>
    <name evidence="1" type="ORF">Pint_31807</name>
</gene>
<comment type="caution">
    <text evidence="1">The sequence shown here is derived from an EMBL/GenBank/DDBJ whole genome shotgun (WGS) entry which is preliminary data.</text>
</comment>
<evidence type="ECO:0000313" key="1">
    <source>
        <dbReference type="EMBL" id="KAJ0021149.1"/>
    </source>
</evidence>